<protein>
    <submittedName>
        <fullName evidence="2">Uncharacterized protein</fullName>
    </submittedName>
</protein>
<organism evidence="2 3">
    <name type="scientific">Microterricola viridarii</name>
    <dbReference type="NCBI Taxonomy" id="412690"/>
    <lineage>
        <taxon>Bacteria</taxon>
        <taxon>Bacillati</taxon>
        <taxon>Actinomycetota</taxon>
        <taxon>Actinomycetes</taxon>
        <taxon>Micrococcales</taxon>
        <taxon>Microbacteriaceae</taxon>
        <taxon>Microterricola</taxon>
    </lineage>
</organism>
<dbReference type="RefSeq" id="WP_156786245.1">
    <property type="nucleotide sequence ID" value="NZ_LT629742.1"/>
</dbReference>
<keyword evidence="1" id="KW-0812">Transmembrane</keyword>
<reference evidence="3" key="1">
    <citation type="submission" date="2016-10" db="EMBL/GenBank/DDBJ databases">
        <authorList>
            <person name="Varghese N."/>
            <person name="Submissions S."/>
        </authorList>
    </citation>
    <scope>NUCLEOTIDE SEQUENCE [LARGE SCALE GENOMIC DNA]</scope>
    <source>
        <strain evidence="3">DSM 21772</strain>
    </source>
</reference>
<proteinExistence type="predicted"/>
<sequence length="554" mass="55918">MFLNRFRVVIRSASEERGSVLMGVIGLMAVTLIISAVIAASTINALSFTSATRAGVQSVSAAESGINQAVADVQTGSCPTGGIYSSNTDPVYTVQLSWSTHTDLASATWTMGCPTSAAQILRIESTGEAAVSGVVGNDTGDVSTVEAIYRMTLPAAGVPATGAAVYAFSSAGFSGSGTLTSSTGTIASVQIRNGDVACSGASPTYADIVVANGKFTGSGSCTVAGSVWASQSVAISGGVKIGANAIAGTTMDIQSDGKIGGSVWAPTSVKISWGGEVAQNANSNSSIILAGGNVKGTVWSNNSTTWSGGGLSINGRIITRTLTGSGTAHGGVTQGLAWPGVGPTAPPAPTVPNWIEFNYDLADWNGFLVRTLTGACNYTALKTAIDSLGAAPGVIDARACTGAITLGGDDKITLSSDVAIFAKGYSLGGSAGFLADSPRKLWLIVPDELDNGLPTCVSGRNFTVGGGFILGAVPPAAQNISALVYSPCESNITSGIHWRGQLYGQFTKIDGNAKLMYSPVGLPGVNMDTGDPVSPGGPVYPVLSSRESIRDVAK</sequence>
<dbReference type="OrthoDB" id="5094704at2"/>
<dbReference type="Proteomes" id="UP000181956">
    <property type="component" value="Chromosome I"/>
</dbReference>
<evidence type="ECO:0000256" key="1">
    <source>
        <dbReference type="SAM" id="Phobius"/>
    </source>
</evidence>
<dbReference type="AlphaFoldDB" id="A0A1H1PY60"/>
<keyword evidence="1" id="KW-0472">Membrane</keyword>
<keyword evidence="3" id="KW-1185">Reference proteome</keyword>
<evidence type="ECO:0000313" key="2">
    <source>
        <dbReference type="EMBL" id="SDS15629.1"/>
    </source>
</evidence>
<evidence type="ECO:0000313" key="3">
    <source>
        <dbReference type="Proteomes" id="UP000181956"/>
    </source>
</evidence>
<name>A0A1H1PY60_9MICO</name>
<dbReference type="EMBL" id="LT629742">
    <property type="protein sequence ID" value="SDS15629.1"/>
    <property type="molecule type" value="Genomic_DNA"/>
</dbReference>
<accession>A0A1H1PY60</accession>
<keyword evidence="1" id="KW-1133">Transmembrane helix</keyword>
<feature type="transmembrane region" description="Helical" evidence="1">
    <location>
        <begin position="20"/>
        <end position="43"/>
    </location>
</feature>
<gene>
    <name evidence="2" type="ORF">SAMN04489834_0963</name>
</gene>
<dbReference type="STRING" id="412690.SAMN04489834_0963"/>